<evidence type="ECO:0000313" key="2">
    <source>
        <dbReference type="Proteomes" id="UP001500635"/>
    </source>
</evidence>
<sequence>MDLAATADRTAVAALSWHAGGATVTDLAVGADDAAIAALADSSDAVAIDAPFGWPIAFVGFIAAHHLGRPPIASLETVADRRAVTHRRTDTFVAATTGLTPLLVSADRIAHVALRNAGLLARLGAADADRSTGPIFEVYPAAALHIWGLPSRGYKKEPGTALRAEIVDRLVEAAGGRLDLGAFADVLRAEDDALDAVVAALVGRAAELGRAYAPPERDADAASLEGWIQLPTCGVGELFSA</sequence>
<gene>
    <name evidence="1" type="ORF">GCM10023147_30330</name>
</gene>
<dbReference type="InterPro" id="IPR007362">
    <property type="entry name" value="DUF429"/>
</dbReference>
<organism evidence="1 2">
    <name type="scientific">Tsukamurella soli</name>
    <dbReference type="NCBI Taxonomy" id="644556"/>
    <lineage>
        <taxon>Bacteria</taxon>
        <taxon>Bacillati</taxon>
        <taxon>Actinomycetota</taxon>
        <taxon>Actinomycetes</taxon>
        <taxon>Mycobacteriales</taxon>
        <taxon>Tsukamurellaceae</taxon>
        <taxon>Tsukamurella</taxon>
    </lineage>
</organism>
<dbReference type="RefSeq" id="WP_344997417.1">
    <property type="nucleotide sequence ID" value="NZ_BAABFR010000047.1"/>
</dbReference>
<dbReference type="Proteomes" id="UP001500635">
    <property type="component" value="Unassembled WGS sequence"/>
</dbReference>
<proteinExistence type="predicted"/>
<protein>
    <submittedName>
        <fullName evidence="1">DUF429 domain-containing protein</fullName>
    </submittedName>
</protein>
<keyword evidence="2" id="KW-1185">Reference proteome</keyword>
<dbReference type="Pfam" id="PF04250">
    <property type="entry name" value="DUF429"/>
    <property type="match status" value="1"/>
</dbReference>
<evidence type="ECO:0000313" key="1">
    <source>
        <dbReference type="EMBL" id="GAA4396247.1"/>
    </source>
</evidence>
<accession>A0ABP8JV58</accession>
<name>A0ABP8JV58_9ACTN</name>
<reference evidence="2" key="1">
    <citation type="journal article" date="2019" name="Int. J. Syst. Evol. Microbiol.">
        <title>The Global Catalogue of Microorganisms (GCM) 10K type strain sequencing project: providing services to taxonomists for standard genome sequencing and annotation.</title>
        <authorList>
            <consortium name="The Broad Institute Genomics Platform"/>
            <consortium name="The Broad Institute Genome Sequencing Center for Infectious Disease"/>
            <person name="Wu L."/>
            <person name="Ma J."/>
        </authorList>
    </citation>
    <scope>NUCLEOTIDE SEQUENCE [LARGE SCALE GENOMIC DNA]</scope>
    <source>
        <strain evidence="2">JCM 17688</strain>
    </source>
</reference>
<dbReference type="EMBL" id="BAABFR010000047">
    <property type="protein sequence ID" value="GAA4396247.1"/>
    <property type="molecule type" value="Genomic_DNA"/>
</dbReference>
<comment type="caution">
    <text evidence="1">The sequence shown here is derived from an EMBL/GenBank/DDBJ whole genome shotgun (WGS) entry which is preliminary data.</text>
</comment>